<keyword evidence="10" id="KW-0119">Carbohydrate metabolism</keyword>
<evidence type="ECO:0000256" key="16">
    <source>
        <dbReference type="PIRSR" id="PIRSR001024-5"/>
    </source>
</evidence>
<accession>A0A2I2FYD3</accession>
<gene>
    <name evidence="19" type="ORF">P170DRAFT_478581</name>
</gene>
<dbReference type="EC" id="3.2.1.1" evidence="4"/>
<keyword evidence="17" id="KW-0812">Transmembrane</keyword>
<evidence type="ECO:0000256" key="5">
    <source>
        <dbReference type="ARBA" id="ARBA00022723"/>
    </source>
</evidence>
<keyword evidence="6" id="KW-0378">Hydrolase</keyword>
<dbReference type="CDD" id="cd11319">
    <property type="entry name" value="AmyAc_euk_AmyA"/>
    <property type="match status" value="1"/>
</dbReference>
<dbReference type="RefSeq" id="XP_024700930.1">
    <property type="nucleotide sequence ID" value="XM_024853573.1"/>
</dbReference>
<keyword evidence="20" id="KW-1185">Reference proteome</keyword>
<keyword evidence="11" id="KW-0326">Glycosidase</keyword>
<dbReference type="InterPro" id="IPR017853">
    <property type="entry name" value="GH"/>
</dbReference>
<feature type="domain" description="Glycosyl hydrolase family 13 catalytic" evidence="18">
    <location>
        <begin position="1"/>
        <end position="357"/>
    </location>
</feature>
<keyword evidence="7" id="KW-0106">Calcium</keyword>
<evidence type="ECO:0000256" key="6">
    <source>
        <dbReference type="ARBA" id="ARBA00022801"/>
    </source>
</evidence>
<keyword evidence="17" id="KW-1133">Transmembrane helix</keyword>
<dbReference type="AlphaFoldDB" id="A0A2I2FYD3"/>
<comment type="similarity">
    <text evidence="3">Belongs to the glycosyl hydrolase 13 family.</text>
</comment>
<dbReference type="PANTHER" id="PTHR10357">
    <property type="entry name" value="ALPHA-AMYLASE FAMILY MEMBER"/>
    <property type="match status" value="1"/>
</dbReference>
<reference evidence="19 20" key="1">
    <citation type="submission" date="2016-12" db="EMBL/GenBank/DDBJ databases">
        <title>The genomes of Aspergillus section Nigri reveals drivers in fungal speciation.</title>
        <authorList>
            <consortium name="DOE Joint Genome Institute"/>
            <person name="Vesth T.C."/>
            <person name="Nybo J."/>
            <person name="Theobald S."/>
            <person name="Brandl J."/>
            <person name="Frisvad J.C."/>
            <person name="Nielsen K.F."/>
            <person name="Lyhne E.K."/>
            <person name="Kogle M.E."/>
            <person name="Kuo A."/>
            <person name="Riley R."/>
            <person name="Clum A."/>
            <person name="Nolan M."/>
            <person name="Lipzen A."/>
            <person name="Salamov A."/>
            <person name="Henrissat B."/>
            <person name="Wiebenga A."/>
            <person name="De Vries R.P."/>
            <person name="Grigoriev I.V."/>
            <person name="Mortensen U.H."/>
            <person name="Andersen M.R."/>
            <person name="Baker S.E."/>
        </authorList>
    </citation>
    <scope>NUCLEOTIDE SEQUENCE [LARGE SCALE GENOMIC DNA]</scope>
    <source>
        <strain evidence="19 20">IBT 23096</strain>
    </source>
</reference>
<dbReference type="FunFam" id="3.20.20.80:FF:000120">
    <property type="entry name" value="Alpha-amylase A"/>
    <property type="match status" value="1"/>
</dbReference>
<comment type="cofactor">
    <cofactor evidence="2">
        <name>Ca(2+)</name>
        <dbReference type="ChEBI" id="CHEBI:29108"/>
    </cofactor>
</comment>
<dbReference type="GO" id="GO:0005509">
    <property type="term" value="F:calcium ion binding"/>
    <property type="evidence" value="ECO:0007669"/>
    <property type="project" value="InterPro"/>
</dbReference>
<organism evidence="19 20">
    <name type="scientific">Aspergillus steynii IBT 23096</name>
    <dbReference type="NCBI Taxonomy" id="1392250"/>
    <lineage>
        <taxon>Eukaryota</taxon>
        <taxon>Fungi</taxon>
        <taxon>Dikarya</taxon>
        <taxon>Ascomycota</taxon>
        <taxon>Pezizomycotina</taxon>
        <taxon>Eurotiomycetes</taxon>
        <taxon>Eurotiomycetidae</taxon>
        <taxon>Eurotiales</taxon>
        <taxon>Aspergillaceae</taxon>
        <taxon>Aspergillus</taxon>
        <taxon>Aspergillus subgen. Circumdati</taxon>
    </lineage>
</organism>
<feature type="binding site" evidence="16">
    <location>
        <position position="69"/>
    </location>
    <ligand>
        <name>substrate</name>
    </ligand>
</feature>
<evidence type="ECO:0000256" key="14">
    <source>
        <dbReference type="PIRSR" id="PIRSR001024-2"/>
    </source>
</evidence>
<feature type="binding site" evidence="16">
    <location>
        <position position="194"/>
    </location>
    <ligand>
        <name>substrate</name>
    </ligand>
</feature>
<dbReference type="SMART" id="SM00642">
    <property type="entry name" value="Aamy"/>
    <property type="match status" value="1"/>
</dbReference>
<dbReference type="Gene3D" id="2.60.40.1180">
    <property type="entry name" value="Golgi alpha-mannosidase II"/>
    <property type="match status" value="1"/>
</dbReference>
<evidence type="ECO:0000256" key="12">
    <source>
        <dbReference type="ARBA" id="ARBA00030238"/>
    </source>
</evidence>
<dbReference type="InterPro" id="IPR015340">
    <property type="entry name" value="A_amylase_C_dom"/>
</dbReference>
<dbReference type="PIRSF" id="PIRSF001024">
    <property type="entry name" value="Alph-amyl_fung"/>
    <property type="match status" value="1"/>
</dbReference>
<evidence type="ECO:0000256" key="2">
    <source>
        <dbReference type="ARBA" id="ARBA00001913"/>
    </source>
</evidence>
<feature type="disulfide bond" evidence="15">
    <location>
        <begin position="16"/>
        <end position="24"/>
    </location>
</feature>
<feature type="disulfide bond" evidence="15">
    <location>
        <begin position="427"/>
        <end position="462"/>
    </location>
</feature>
<feature type="binding site" evidence="16">
    <location>
        <position position="332"/>
    </location>
    <ligand>
        <name>substrate</name>
    </ligand>
</feature>
<dbReference type="Pfam" id="PF00128">
    <property type="entry name" value="Alpha-amylase"/>
    <property type="match status" value="1"/>
</dbReference>
<dbReference type="Proteomes" id="UP000234275">
    <property type="component" value="Unassembled WGS sequence"/>
</dbReference>
<evidence type="ECO:0000313" key="19">
    <source>
        <dbReference type="EMBL" id="PLB45628.1"/>
    </source>
</evidence>
<keyword evidence="9" id="KW-0325">Glycoprotein</keyword>
<evidence type="ECO:0000256" key="7">
    <source>
        <dbReference type="ARBA" id="ARBA00022837"/>
    </source>
</evidence>
<dbReference type="SUPFAM" id="SSF51445">
    <property type="entry name" value="(Trans)glycosidases"/>
    <property type="match status" value="1"/>
</dbReference>
<dbReference type="GeneID" id="36561271"/>
<evidence type="ECO:0000256" key="17">
    <source>
        <dbReference type="SAM" id="Phobius"/>
    </source>
</evidence>
<keyword evidence="5" id="KW-0479">Metal-binding</keyword>
<dbReference type="InterPro" id="IPR013780">
    <property type="entry name" value="Glyco_hydro_b"/>
</dbReference>
<sequence length="521" mass="58612">MTDRFARTDGSTSHGCNTTQGLHCGGTWRGMINQLDYIQDMGFDAVMISPIVKNVEGRAPYGEAYHGYWVQDMYSLNSHFGTKQDLLDLSKALHDRGMYLMMDTVINNMAYITGSGGSPADVEYSDLNPFNDAKYFHPYCKITDYNDYSLAQKCWTGDNVVPLPDLKTEDKQVQAMLLGWIKETISNYSIDGLRLDAAKHITPDFLPVFQEEANTFITGEVFDRSVRRICGYQDKLTSLPNYPIYYSLLDAFTLGNTSSLPDQVEVMKNNCPDVTAMASFSENHDIARFASHKDDMTLAKNVLTFTLLFDGIPIIYQGQEQHFSGSHDPENREALWLSGYDTKAPLYKATATLNRLRKHASRVDPEYLNTQTYPIYKGLSEMGFRKGREGRQVVMVLSTQGSQSGEYTVRMMNGYQPSFVVIDVFTCKTYTINDMGELRLDMDKGEPRVLYPTNLMHGSGLCGYERANVSYHDFEKKPLNDSVSKFSAPTSLAGRSLVSGCGQVVLSIWVSVFVYLVWVGL</sequence>
<dbReference type="STRING" id="1392250.A0A2I2FYD3"/>
<evidence type="ECO:0000256" key="8">
    <source>
        <dbReference type="ARBA" id="ARBA00023157"/>
    </source>
</evidence>
<dbReference type="InterPro" id="IPR013777">
    <property type="entry name" value="A-amylase-like"/>
</dbReference>
<evidence type="ECO:0000256" key="15">
    <source>
        <dbReference type="PIRSR" id="PIRSR001024-4"/>
    </source>
</evidence>
<dbReference type="VEuPathDB" id="FungiDB:P170DRAFT_478581"/>
<name>A0A2I2FYD3_9EURO</name>
<evidence type="ECO:0000256" key="11">
    <source>
        <dbReference type="ARBA" id="ARBA00023295"/>
    </source>
</evidence>
<feature type="transmembrane region" description="Helical" evidence="17">
    <location>
        <begin position="497"/>
        <end position="518"/>
    </location>
</feature>
<feature type="binding site" evidence="16">
    <location>
        <position position="285"/>
    </location>
    <ligand>
        <name>substrate</name>
    </ligand>
</feature>
<dbReference type="Pfam" id="PF09260">
    <property type="entry name" value="A_amylase_dom_C"/>
    <property type="match status" value="1"/>
</dbReference>
<evidence type="ECO:0000256" key="3">
    <source>
        <dbReference type="ARBA" id="ARBA00008061"/>
    </source>
</evidence>
<feature type="disulfide bond" evidence="15">
    <location>
        <begin position="230"/>
        <end position="271"/>
    </location>
</feature>
<dbReference type="GO" id="GO:0004556">
    <property type="term" value="F:alpha-amylase activity"/>
    <property type="evidence" value="ECO:0007669"/>
    <property type="project" value="UniProtKB-EC"/>
</dbReference>
<feature type="disulfide bond" evidence="15">
    <location>
        <begin position="140"/>
        <end position="154"/>
    </location>
</feature>
<evidence type="ECO:0000256" key="13">
    <source>
        <dbReference type="PIRSR" id="PIRSR001024-1"/>
    </source>
</evidence>
<dbReference type="OrthoDB" id="204980at2759"/>
<evidence type="ECO:0000256" key="10">
    <source>
        <dbReference type="ARBA" id="ARBA00023277"/>
    </source>
</evidence>
<dbReference type="InterPro" id="IPR006047">
    <property type="entry name" value="GH13_cat_dom"/>
</dbReference>
<evidence type="ECO:0000256" key="4">
    <source>
        <dbReference type="ARBA" id="ARBA00012595"/>
    </source>
</evidence>
<dbReference type="GO" id="GO:0016052">
    <property type="term" value="P:carbohydrate catabolic process"/>
    <property type="evidence" value="ECO:0007669"/>
    <property type="project" value="InterPro"/>
</dbReference>
<evidence type="ECO:0000256" key="9">
    <source>
        <dbReference type="ARBA" id="ARBA00023180"/>
    </source>
</evidence>
<dbReference type="PANTHER" id="PTHR10357:SF218">
    <property type="entry name" value="ALPHA-AMYLASE"/>
    <property type="match status" value="1"/>
</dbReference>
<keyword evidence="17" id="KW-0472">Membrane</keyword>
<feature type="active site" description="Proton donor" evidence="13">
    <location>
        <position position="220"/>
    </location>
</feature>
<feature type="active site" description="Nucleophile" evidence="13">
    <location>
        <position position="196"/>
    </location>
</feature>
<protein>
    <recommendedName>
        <fullName evidence="4">alpha-amylase</fullName>
        <ecNumber evidence="4">3.2.1.1</ecNumber>
    </recommendedName>
    <alternativeName>
        <fullName evidence="12">1,4-alpha-D-glucan glucanohydrolase</fullName>
    </alternativeName>
</protein>
<dbReference type="Gene3D" id="3.20.20.80">
    <property type="entry name" value="Glycosidases"/>
    <property type="match status" value="1"/>
</dbReference>
<comment type="catalytic activity">
    <reaction evidence="1">
        <text>Endohydrolysis of (1-&gt;4)-alpha-D-glucosidic linkages in polysaccharides containing three or more (1-&gt;4)-alpha-linked D-glucose units.</text>
        <dbReference type="EC" id="3.2.1.1"/>
    </reaction>
</comment>
<proteinExistence type="inferred from homology"/>
<dbReference type="EMBL" id="MSFO01000007">
    <property type="protein sequence ID" value="PLB45628.1"/>
    <property type="molecule type" value="Genomic_DNA"/>
</dbReference>
<evidence type="ECO:0000256" key="1">
    <source>
        <dbReference type="ARBA" id="ARBA00000548"/>
    </source>
</evidence>
<comment type="caution">
    <text evidence="19">The sequence shown here is derived from an EMBL/GenBank/DDBJ whole genome shotgun (WGS) entry which is preliminary data.</text>
</comment>
<dbReference type="SUPFAM" id="SSF51011">
    <property type="entry name" value="Glycosyl hydrolase domain"/>
    <property type="match status" value="1"/>
</dbReference>
<evidence type="ECO:0000313" key="20">
    <source>
        <dbReference type="Proteomes" id="UP000234275"/>
    </source>
</evidence>
<keyword evidence="8 15" id="KW-1015">Disulfide bond</keyword>
<evidence type="ECO:0000259" key="18">
    <source>
        <dbReference type="SMART" id="SM00642"/>
    </source>
</evidence>
<feature type="site" description="Transition state stabilizer" evidence="14">
    <location>
        <position position="285"/>
    </location>
</feature>